<accession>A0A9X5B4N5</accession>
<evidence type="ECO:0000313" key="2">
    <source>
        <dbReference type="EMBL" id="MYL25272.1"/>
    </source>
</evidence>
<dbReference type="EMBL" id="WMEX01000001">
    <property type="protein sequence ID" value="MYL25272.1"/>
    <property type="molecule type" value="Genomic_DNA"/>
</dbReference>
<feature type="transmembrane region" description="Helical" evidence="1">
    <location>
        <begin position="50"/>
        <end position="76"/>
    </location>
</feature>
<feature type="transmembrane region" description="Helical" evidence="1">
    <location>
        <begin position="157"/>
        <end position="174"/>
    </location>
</feature>
<evidence type="ECO:0000256" key="1">
    <source>
        <dbReference type="SAM" id="Phobius"/>
    </source>
</evidence>
<feature type="transmembrane region" description="Helical" evidence="1">
    <location>
        <begin position="12"/>
        <end position="30"/>
    </location>
</feature>
<dbReference type="AlphaFoldDB" id="A0A9X5B4N5"/>
<feature type="transmembrane region" description="Helical" evidence="1">
    <location>
        <begin position="219"/>
        <end position="237"/>
    </location>
</feature>
<feature type="transmembrane region" description="Helical" evidence="1">
    <location>
        <begin position="186"/>
        <end position="207"/>
    </location>
</feature>
<feature type="transmembrane region" description="Helical" evidence="1">
    <location>
        <begin position="249"/>
        <end position="273"/>
    </location>
</feature>
<dbReference type="RefSeq" id="WP_160897749.1">
    <property type="nucleotide sequence ID" value="NZ_WMEX01000001.1"/>
</dbReference>
<keyword evidence="1" id="KW-1133">Transmembrane helix</keyword>
<comment type="caution">
    <text evidence="2">The sequence shown here is derived from an EMBL/GenBank/DDBJ whole genome shotgun (WGS) entry which is preliminary data.</text>
</comment>
<organism evidence="2 3">
    <name type="scientific">Vreelandella halophila</name>
    <dbReference type="NCBI Taxonomy" id="86177"/>
    <lineage>
        <taxon>Bacteria</taxon>
        <taxon>Pseudomonadati</taxon>
        <taxon>Pseudomonadota</taxon>
        <taxon>Gammaproteobacteria</taxon>
        <taxon>Oceanospirillales</taxon>
        <taxon>Halomonadaceae</taxon>
        <taxon>Vreelandella</taxon>
    </lineage>
</organism>
<gene>
    <name evidence="2" type="ORF">GLW01_00540</name>
</gene>
<dbReference type="OrthoDB" id="2542372at2"/>
<evidence type="ECO:0008006" key="4">
    <source>
        <dbReference type="Google" id="ProtNLM"/>
    </source>
</evidence>
<keyword evidence="1" id="KW-0472">Membrane</keyword>
<keyword evidence="1" id="KW-0812">Transmembrane</keyword>
<proteinExistence type="predicted"/>
<reference evidence="2 3" key="1">
    <citation type="submission" date="2019-11" db="EMBL/GenBank/DDBJ databases">
        <title>Genome sequences of 17 halophilic strains isolated from different environments.</title>
        <authorList>
            <person name="Furrow R.E."/>
        </authorList>
    </citation>
    <scope>NUCLEOTIDE SEQUENCE [LARGE SCALE GENOMIC DNA]</scope>
    <source>
        <strain evidence="2 3">22507_15_FS</strain>
    </source>
</reference>
<dbReference type="Proteomes" id="UP000460751">
    <property type="component" value="Unassembled WGS sequence"/>
</dbReference>
<name>A0A9X5B4N5_9GAMM</name>
<keyword evidence="3" id="KW-1185">Reference proteome</keyword>
<feature type="transmembrane region" description="Helical" evidence="1">
    <location>
        <begin position="132"/>
        <end position="151"/>
    </location>
</feature>
<sequence length="292" mass="31834">MLQSIGKNQLKKFLRWAGTLIAVGAIIFVGSRLWEFGGKVDFERFESSDWLVIALSSVIYGAANLLLGYGWGCILLRFDKSVSFHWAQRVYGISQLAKYMPGNIFQFAGRQAMAMAGGVDGFLLAKSVGWELSLLSLSGALFGIVVVSIFFPAIPYWLLLFFLGLAILLVSIFLNHLFDRHISNAFRAYSAFLAVSGSLFVVVLELVSDGYPTQSEIPWIPVCGAYILAWLAGLVTPGSPAGLGVREVVLLYLVGGIVNEPALILAVLIGRMVTILGDILYFLSSYFIGGKE</sequence>
<evidence type="ECO:0000313" key="3">
    <source>
        <dbReference type="Proteomes" id="UP000460751"/>
    </source>
</evidence>
<protein>
    <recommendedName>
        <fullName evidence="4">Flippase-like domain-containing protein</fullName>
    </recommendedName>
</protein>